<dbReference type="EMBL" id="MECQ01000001">
    <property type="protein sequence ID" value="ODV56731.1"/>
    <property type="molecule type" value="Genomic_DNA"/>
</dbReference>
<proteinExistence type="predicted"/>
<accession>A0A1E4R8E5</accession>
<name>A0A1E4R8E5_9BACI</name>
<organism evidence="1 2">
    <name type="scientific">Lysinibacillus fusiformis</name>
    <dbReference type="NCBI Taxonomy" id="28031"/>
    <lineage>
        <taxon>Bacteria</taxon>
        <taxon>Bacillati</taxon>
        <taxon>Bacillota</taxon>
        <taxon>Bacilli</taxon>
        <taxon>Bacillales</taxon>
        <taxon>Bacillaceae</taxon>
        <taxon>Lysinibacillus</taxon>
    </lineage>
</organism>
<gene>
    <name evidence="1" type="ORF">BG258_12930</name>
</gene>
<dbReference type="RefSeq" id="WP_069481719.1">
    <property type="nucleotide sequence ID" value="NZ_KV766182.1"/>
</dbReference>
<sequence length="143" mass="16570">MINSITICENITEEFKSVKEKYIFTPKDAHVCALIELSKIEEDTYINIEWTIDDSKQEIIGIYQLPLIGKEDASRFAVAGLDIQLLLSENIIYKTSQIKVTVYLESNIEYKVSNNFILKPYIAYKRNKIESINSHTSSKEWKI</sequence>
<evidence type="ECO:0000313" key="2">
    <source>
        <dbReference type="Proteomes" id="UP000094784"/>
    </source>
</evidence>
<comment type="caution">
    <text evidence="1">The sequence shown here is derived from an EMBL/GenBank/DDBJ whole genome shotgun (WGS) entry which is preliminary data.</text>
</comment>
<dbReference type="AlphaFoldDB" id="A0A1E4R8E5"/>
<protein>
    <submittedName>
        <fullName evidence="1">Uncharacterized protein</fullName>
    </submittedName>
</protein>
<dbReference type="Proteomes" id="UP000094784">
    <property type="component" value="Unassembled WGS sequence"/>
</dbReference>
<evidence type="ECO:0000313" key="1">
    <source>
        <dbReference type="EMBL" id="ODV56731.1"/>
    </source>
</evidence>
<reference evidence="1 2" key="1">
    <citation type="submission" date="2016-09" db="EMBL/GenBank/DDBJ databases">
        <title>Draft genome sequence of the soil isolate, Lysinibacillus fusiformis M5, a potential hypoxanthine producer.</title>
        <authorList>
            <person name="Gallegos-Monterrosa R."/>
            <person name="Maroti G."/>
            <person name="Balint B."/>
            <person name="Kovacs A.T."/>
        </authorList>
    </citation>
    <scope>NUCLEOTIDE SEQUENCE [LARGE SCALE GENOMIC DNA]</scope>
    <source>
        <strain evidence="1 2">M5</strain>
    </source>
</reference>
<dbReference type="OrthoDB" id="2737200at2"/>